<organism evidence="1 2">
    <name type="scientific">Olleya namhaensis</name>
    <dbReference type="NCBI Taxonomy" id="1144750"/>
    <lineage>
        <taxon>Bacteria</taxon>
        <taxon>Pseudomonadati</taxon>
        <taxon>Bacteroidota</taxon>
        <taxon>Flavobacteriia</taxon>
        <taxon>Flavobacteriales</taxon>
        <taxon>Flavobacteriaceae</taxon>
    </lineage>
</organism>
<dbReference type="EMBL" id="FORM01000007">
    <property type="protein sequence ID" value="SFJ38962.1"/>
    <property type="molecule type" value="Genomic_DNA"/>
</dbReference>
<name>A0A1I3QZN5_9FLAO</name>
<gene>
    <name evidence="1" type="ORF">SAMN05443431_10721</name>
</gene>
<sequence>MESKIYYTALQPFDANHKHGFSWEDYLAFSEINHLKELVSLDGNLNRLLFVPEMDTEADWEHLATDQGLVMFYFNTLDYVLEKVKAIPYFNLLAIVKEPNAIKADLSDQFEFVGYDLITIGGDTSALSNGGGFDNTFLATDLNTLGLISDYNKVKRIQRELPLNNPDQDDTTCCLYEVWRHKIIGRKLTN</sequence>
<proteinExistence type="predicted"/>
<keyword evidence="2" id="KW-1185">Reference proteome</keyword>
<dbReference type="AlphaFoldDB" id="A0A1I3QZN5"/>
<protein>
    <submittedName>
        <fullName evidence="1">Uncharacterized protein</fullName>
    </submittedName>
</protein>
<dbReference type="STRING" id="1144750.SAMN05443431_10721"/>
<evidence type="ECO:0000313" key="1">
    <source>
        <dbReference type="EMBL" id="SFJ38962.1"/>
    </source>
</evidence>
<reference evidence="2" key="1">
    <citation type="submission" date="2016-10" db="EMBL/GenBank/DDBJ databases">
        <authorList>
            <person name="Varghese N."/>
            <person name="Submissions S."/>
        </authorList>
    </citation>
    <scope>NUCLEOTIDE SEQUENCE [LARGE SCALE GENOMIC DNA]</scope>
    <source>
        <strain evidence="2">DSM 28881</strain>
    </source>
</reference>
<dbReference type="RefSeq" id="WP_090840708.1">
    <property type="nucleotide sequence ID" value="NZ_FORM01000007.1"/>
</dbReference>
<dbReference type="Proteomes" id="UP000199559">
    <property type="component" value="Unassembled WGS sequence"/>
</dbReference>
<accession>A0A1I3QZN5</accession>
<evidence type="ECO:0000313" key="2">
    <source>
        <dbReference type="Proteomes" id="UP000199559"/>
    </source>
</evidence>